<dbReference type="FunFam" id="3.90.110.10:FF:000002">
    <property type="entry name" value="Malate dehydrogenase"/>
    <property type="match status" value="1"/>
</dbReference>
<dbReference type="InterPro" id="IPR001557">
    <property type="entry name" value="L-lactate/malate_DH"/>
</dbReference>
<dbReference type="RefSeq" id="WP_165108057.1">
    <property type="nucleotide sequence ID" value="NZ_JAAKYA010000072.1"/>
</dbReference>
<dbReference type="Pfam" id="PF00056">
    <property type="entry name" value="Ldh_1_N"/>
    <property type="match status" value="1"/>
</dbReference>
<dbReference type="GO" id="GO:0006099">
    <property type="term" value="P:tricarboxylic acid cycle"/>
    <property type="evidence" value="ECO:0007669"/>
    <property type="project" value="UniProtKB-UniRule"/>
</dbReference>
<feature type="active site" description="Proton acceptor" evidence="7 8">
    <location>
        <position position="188"/>
    </location>
</feature>
<dbReference type="GO" id="GO:0030060">
    <property type="term" value="F:L-malate dehydrogenase (NAD+) activity"/>
    <property type="evidence" value="ECO:0007669"/>
    <property type="project" value="UniProtKB-UniRule"/>
</dbReference>
<evidence type="ECO:0000256" key="5">
    <source>
        <dbReference type="ARBA" id="ARBA00023027"/>
    </source>
</evidence>
<dbReference type="AlphaFoldDB" id="A0A6M1RT47"/>
<dbReference type="HAMAP" id="MF_01517">
    <property type="entry name" value="Malate_dehydrog_2"/>
    <property type="match status" value="1"/>
</dbReference>
<dbReference type="InterPro" id="IPR001236">
    <property type="entry name" value="Lactate/malate_DH_N"/>
</dbReference>
<dbReference type="EC" id="1.1.1.37" evidence="2 7"/>
<dbReference type="PANTHER" id="PTHR23382">
    <property type="entry name" value="MALATE DEHYDROGENASE"/>
    <property type="match status" value="1"/>
</dbReference>
<evidence type="ECO:0000256" key="9">
    <source>
        <dbReference type="PIRSR" id="PIRSR000102-2"/>
    </source>
</evidence>
<evidence type="ECO:0000313" key="15">
    <source>
        <dbReference type="Proteomes" id="UP000477311"/>
    </source>
</evidence>
<dbReference type="Proteomes" id="UP000477311">
    <property type="component" value="Unassembled WGS sequence"/>
</dbReference>
<comment type="caution">
    <text evidence="14">The sequence shown here is derived from an EMBL/GenBank/DDBJ whole genome shotgun (WGS) entry which is preliminary data.</text>
</comment>
<dbReference type="NCBIfam" id="NF003916">
    <property type="entry name" value="PRK05442.1"/>
    <property type="match status" value="1"/>
</dbReference>
<dbReference type="EMBL" id="JAAKYA010000072">
    <property type="protein sequence ID" value="NGO39815.1"/>
    <property type="molecule type" value="Genomic_DNA"/>
</dbReference>
<feature type="binding site" evidence="7">
    <location>
        <position position="113"/>
    </location>
    <ligand>
        <name>NAD(+)</name>
        <dbReference type="ChEBI" id="CHEBI:57540"/>
    </ligand>
</feature>
<dbReference type="Gene3D" id="3.90.110.10">
    <property type="entry name" value="Lactate dehydrogenase/glycoside hydrolase, family 4, C-terminal"/>
    <property type="match status" value="1"/>
</dbReference>
<feature type="binding site" evidence="7 9">
    <location>
        <position position="132"/>
    </location>
    <ligand>
        <name>substrate</name>
    </ligand>
</feature>
<gene>
    <name evidence="7" type="primary">mdh</name>
    <name evidence="14" type="ORF">G4L39_10475</name>
</gene>
<evidence type="ECO:0000256" key="1">
    <source>
        <dbReference type="ARBA" id="ARBA00009613"/>
    </source>
</evidence>
<accession>A0A6M1RT47</accession>
<feature type="binding site" evidence="7 10">
    <location>
        <begin position="12"/>
        <end position="18"/>
    </location>
    <ligand>
        <name>NAD(+)</name>
        <dbReference type="ChEBI" id="CHEBI:57540"/>
    </ligand>
</feature>
<dbReference type="PROSITE" id="PS00068">
    <property type="entry name" value="MDH"/>
    <property type="match status" value="1"/>
</dbReference>
<evidence type="ECO:0000256" key="6">
    <source>
        <dbReference type="ARBA" id="ARBA00048313"/>
    </source>
</evidence>
<comment type="function">
    <text evidence="7">Catalyzes the reversible oxidation of malate to oxaloacetate.</text>
</comment>
<evidence type="ECO:0000256" key="3">
    <source>
        <dbReference type="ARBA" id="ARBA00022532"/>
    </source>
</evidence>
<evidence type="ECO:0000256" key="7">
    <source>
        <dbReference type="HAMAP-Rule" id="MF_01517"/>
    </source>
</evidence>
<reference evidence="14 15" key="1">
    <citation type="submission" date="2020-02" db="EMBL/GenBank/DDBJ databases">
        <title>Draft genome sequence of Limisphaera ngatamarikiensis NGM72.4T, a thermophilic Verrucomicrobia grouped in subdivision 3.</title>
        <authorList>
            <person name="Carere C.R."/>
            <person name="Steen J."/>
            <person name="Hugenholtz P."/>
            <person name="Stott M.B."/>
        </authorList>
    </citation>
    <scope>NUCLEOTIDE SEQUENCE [LARGE SCALE GENOMIC DNA]</scope>
    <source>
        <strain evidence="14 15">NGM72.4</strain>
    </source>
</reference>
<comment type="similarity">
    <text evidence="1 7">Belongs to the LDH/MDH superfamily. MDH type 2 family.</text>
</comment>
<evidence type="ECO:0000256" key="2">
    <source>
        <dbReference type="ARBA" id="ARBA00012995"/>
    </source>
</evidence>
<dbReference type="InterPro" id="IPR015955">
    <property type="entry name" value="Lactate_DH/Glyco_Ohase_4_C"/>
</dbReference>
<feature type="binding site" evidence="7 10">
    <location>
        <position position="106"/>
    </location>
    <ligand>
        <name>NAD(+)</name>
        <dbReference type="ChEBI" id="CHEBI:57540"/>
    </ligand>
</feature>
<evidence type="ECO:0000256" key="11">
    <source>
        <dbReference type="RuleBase" id="RU000422"/>
    </source>
</evidence>
<feature type="domain" description="Lactate/malate dehydrogenase C-terminal" evidence="13">
    <location>
        <begin position="157"/>
        <end position="321"/>
    </location>
</feature>
<dbReference type="FunFam" id="3.40.50.720:FF:000010">
    <property type="entry name" value="Malate dehydrogenase"/>
    <property type="match status" value="1"/>
</dbReference>
<evidence type="ECO:0000313" key="14">
    <source>
        <dbReference type="EMBL" id="NGO39815.1"/>
    </source>
</evidence>
<feature type="binding site" evidence="7 9">
    <location>
        <position position="163"/>
    </location>
    <ligand>
        <name>substrate</name>
    </ligand>
</feature>
<feature type="binding site" evidence="7 9">
    <location>
        <position position="99"/>
    </location>
    <ligand>
        <name>substrate</name>
    </ligand>
</feature>
<dbReference type="SUPFAM" id="SSF51735">
    <property type="entry name" value="NAD(P)-binding Rossmann-fold domains"/>
    <property type="match status" value="1"/>
</dbReference>
<feature type="binding site" evidence="7 9">
    <location>
        <position position="93"/>
    </location>
    <ligand>
        <name>substrate</name>
    </ligand>
</feature>
<organism evidence="14 15">
    <name type="scientific">Limisphaera ngatamarikiensis</name>
    <dbReference type="NCBI Taxonomy" id="1324935"/>
    <lineage>
        <taxon>Bacteria</taxon>
        <taxon>Pseudomonadati</taxon>
        <taxon>Verrucomicrobiota</taxon>
        <taxon>Verrucomicrobiia</taxon>
        <taxon>Limisphaerales</taxon>
        <taxon>Limisphaeraceae</taxon>
        <taxon>Limisphaera</taxon>
    </lineage>
</organism>
<feature type="binding site" evidence="7 10">
    <location>
        <begin position="130"/>
        <end position="132"/>
    </location>
    <ligand>
        <name>NAD(+)</name>
        <dbReference type="ChEBI" id="CHEBI:57540"/>
    </ligand>
</feature>
<evidence type="ECO:0000256" key="10">
    <source>
        <dbReference type="PIRSR" id="PIRSR000102-3"/>
    </source>
</evidence>
<name>A0A6M1RT47_9BACT</name>
<dbReference type="NCBIfam" id="TIGR01759">
    <property type="entry name" value="MalateDH-SF1"/>
    <property type="match status" value="1"/>
</dbReference>
<evidence type="ECO:0000256" key="8">
    <source>
        <dbReference type="PIRSR" id="PIRSR000102-1"/>
    </source>
</evidence>
<dbReference type="InterPro" id="IPR022383">
    <property type="entry name" value="Lactate/malate_DH_C"/>
</dbReference>
<comment type="catalytic activity">
    <reaction evidence="6 7 11">
        <text>(S)-malate + NAD(+) = oxaloacetate + NADH + H(+)</text>
        <dbReference type="Rhea" id="RHEA:21432"/>
        <dbReference type="ChEBI" id="CHEBI:15378"/>
        <dbReference type="ChEBI" id="CHEBI:15589"/>
        <dbReference type="ChEBI" id="CHEBI:16452"/>
        <dbReference type="ChEBI" id="CHEBI:57540"/>
        <dbReference type="ChEBI" id="CHEBI:57945"/>
        <dbReference type="EC" id="1.1.1.37"/>
    </reaction>
</comment>
<keyword evidence="4 7" id="KW-0560">Oxidoreductase</keyword>
<dbReference type="InterPro" id="IPR036291">
    <property type="entry name" value="NAD(P)-bd_dom_sf"/>
</dbReference>
<evidence type="ECO:0000259" key="13">
    <source>
        <dbReference type="Pfam" id="PF02866"/>
    </source>
</evidence>
<sequence>MKKSPLRVAVTGAAGQIGYSLVFRIAAGEMFGPDQPVILHLIEIEPALPALQGVVMELEDCAFPLLHGVVPTADLDEGFKDVNWALLVGSVPRKAGMERKDLLGINGKIFVGQGQAIARRAASDVRVLVVGNPCNTNCLICMHHAAGVPRDRFFAMTRLDENRAKAQLARKAGEHVSAVTHMAVWGNHSPTMFPDFFNARIHGRPVPEVISHREWLEKDFLTTVQQRGAAVIKARGASSAASAANAVIDTVRSLIQPTPGDDWHSVAVCSDGSYGIEPGLICSFPIRSDGRSWHIVPGLPLNDFSRARIQASVEELKEERAMVSELLTRSA</sequence>
<dbReference type="InterPro" id="IPR010945">
    <property type="entry name" value="Malate_DH_type2"/>
</dbReference>
<keyword evidence="15" id="KW-1185">Reference proteome</keyword>
<dbReference type="PIRSF" id="PIRSF000102">
    <property type="entry name" value="Lac_mal_DH"/>
    <property type="match status" value="1"/>
</dbReference>
<protein>
    <recommendedName>
        <fullName evidence="2 7">Malate dehydrogenase</fullName>
        <ecNumber evidence="2 7">1.1.1.37</ecNumber>
    </recommendedName>
</protein>
<dbReference type="Pfam" id="PF02866">
    <property type="entry name" value="Ldh_1_C"/>
    <property type="match status" value="1"/>
</dbReference>
<evidence type="ECO:0000256" key="4">
    <source>
        <dbReference type="ARBA" id="ARBA00023002"/>
    </source>
</evidence>
<proteinExistence type="inferred from homology"/>
<dbReference type="InterPro" id="IPR001252">
    <property type="entry name" value="Malate_DH_AS"/>
</dbReference>
<dbReference type="Gene3D" id="3.40.50.720">
    <property type="entry name" value="NAD(P)-binding Rossmann-like Domain"/>
    <property type="match status" value="1"/>
</dbReference>
<dbReference type="GO" id="GO:0006108">
    <property type="term" value="P:malate metabolic process"/>
    <property type="evidence" value="ECO:0007669"/>
    <property type="project" value="InterPro"/>
</dbReference>
<evidence type="ECO:0000259" key="12">
    <source>
        <dbReference type="Pfam" id="PF00056"/>
    </source>
</evidence>
<dbReference type="SUPFAM" id="SSF56327">
    <property type="entry name" value="LDH C-terminal domain-like"/>
    <property type="match status" value="1"/>
</dbReference>
<keyword evidence="5 7" id="KW-0520">NAD</keyword>
<dbReference type="CDD" id="cd01338">
    <property type="entry name" value="MDH_chloroplast-like"/>
    <property type="match status" value="1"/>
</dbReference>
<keyword evidence="3 7" id="KW-0816">Tricarboxylic acid cycle</keyword>
<feature type="domain" description="Lactate/malate dehydrogenase N-terminal" evidence="12">
    <location>
        <begin position="7"/>
        <end position="153"/>
    </location>
</feature>